<evidence type="ECO:0000256" key="4">
    <source>
        <dbReference type="ARBA" id="ARBA00022764"/>
    </source>
</evidence>
<keyword evidence="6" id="KW-0676">Redox-active center</keyword>
<evidence type="ECO:0000256" key="8">
    <source>
        <dbReference type="PIRSR" id="PIRSR001488-1"/>
    </source>
</evidence>
<evidence type="ECO:0000313" key="11">
    <source>
        <dbReference type="EMBL" id="RUO27051.1"/>
    </source>
</evidence>
<feature type="chain" id="PRO_5019371947" description="Thiol:disulfide interchange protein" evidence="9">
    <location>
        <begin position="21"/>
        <end position="205"/>
    </location>
</feature>
<dbReference type="InterPro" id="IPR050824">
    <property type="entry name" value="Thiol_disulfide_DsbA"/>
</dbReference>
<dbReference type="AlphaFoldDB" id="A0A432WAI4"/>
<reference evidence="11 12" key="1">
    <citation type="journal article" date="2011" name="Front. Microbiol.">
        <title>Genomic signatures of strain selection and enhancement in Bacillus atrophaeus var. globigii, a historical biowarfare simulant.</title>
        <authorList>
            <person name="Gibbons H.S."/>
            <person name="Broomall S.M."/>
            <person name="McNew L.A."/>
            <person name="Daligault H."/>
            <person name="Chapman C."/>
            <person name="Bruce D."/>
            <person name="Karavis M."/>
            <person name="Krepps M."/>
            <person name="McGregor P.A."/>
            <person name="Hong C."/>
            <person name="Park K.H."/>
            <person name="Akmal A."/>
            <person name="Feldman A."/>
            <person name="Lin J.S."/>
            <person name="Chang W.E."/>
            <person name="Higgs B.W."/>
            <person name="Demirev P."/>
            <person name="Lindquist J."/>
            <person name="Liem A."/>
            <person name="Fochler E."/>
            <person name="Read T.D."/>
            <person name="Tapia R."/>
            <person name="Johnson S."/>
            <person name="Bishop-Lilly K.A."/>
            <person name="Detter C."/>
            <person name="Han C."/>
            <person name="Sozhamannan S."/>
            <person name="Rosenzweig C.N."/>
            <person name="Skowronski E.W."/>
        </authorList>
    </citation>
    <scope>NUCLEOTIDE SEQUENCE [LARGE SCALE GENOMIC DNA]</scope>
    <source>
        <strain evidence="11 12">MLST1</strain>
    </source>
</reference>
<organism evidence="11 12">
    <name type="scientific">Aliidiomarina minuta</name>
    <dbReference type="NCBI Taxonomy" id="880057"/>
    <lineage>
        <taxon>Bacteria</taxon>
        <taxon>Pseudomonadati</taxon>
        <taxon>Pseudomonadota</taxon>
        <taxon>Gammaproteobacteria</taxon>
        <taxon>Alteromonadales</taxon>
        <taxon>Idiomarinaceae</taxon>
        <taxon>Aliidiomarina</taxon>
    </lineage>
</organism>
<dbReference type="GO" id="GO:0016853">
    <property type="term" value="F:isomerase activity"/>
    <property type="evidence" value="ECO:0007669"/>
    <property type="project" value="UniProtKB-KW"/>
</dbReference>
<dbReference type="InterPro" id="IPR036249">
    <property type="entry name" value="Thioredoxin-like_sf"/>
</dbReference>
<dbReference type="Pfam" id="PF01323">
    <property type="entry name" value="DSBA"/>
    <property type="match status" value="1"/>
</dbReference>
<dbReference type="OrthoDB" id="9784896at2"/>
<feature type="disulfide bond" description="Redox-active" evidence="8">
    <location>
        <begin position="50"/>
        <end position="53"/>
    </location>
</feature>
<dbReference type="PROSITE" id="PS51352">
    <property type="entry name" value="THIOREDOXIN_2"/>
    <property type="match status" value="1"/>
</dbReference>
<evidence type="ECO:0000259" key="10">
    <source>
        <dbReference type="PROSITE" id="PS51352"/>
    </source>
</evidence>
<dbReference type="Gene3D" id="3.40.30.10">
    <property type="entry name" value="Glutaredoxin"/>
    <property type="match status" value="1"/>
</dbReference>
<dbReference type="InterPro" id="IPR001853">
    <property type="entry name" value="DSBA-like_thioredoxin_dom"/>
</dbReference>
<keyword evidence="5 7" id="KW-1015">Disulfide bond</keyword>
<feature type="domain" description="Thioredoxin" evidence="10">
    <location>
        <begin position="10"/>
        <end position="148"/>
    </location>
</feature>
<keyword evidence="12" id="KW-1185">Reference proteome</keyword>
<evidence type="ECO:0000256" key="9">
    <source>
        <dbReference type="SAM" id="SignalP"/>
    </source>
</evidence>
<dbReference type="RefSeq" id="WP_126803864.1">
    <property type="nucleotide sequence ID" value="NZ_PIPL01000001.1"/>
</dbReference>
<gene>
    <name evidence="11" type="ORF">CWE09_10280</name>
</gene>
<feature type="signal peptide" evidence="9">
    <location>
        <begin position="1"/>
        <end position="20"/>
    </location>
</feature>
<evidence type="ECO:0000256" key="6">
    <source>
        <dbReference type="ARBA" id="ARBA00023284"/>
    </source>
</evidence>
<protein>
    <recommendedName>
        <fullName evidence="7">Thiol:disulfide interchange protein</fullName>
    </recommendedName>
</protein>
<dbReference type="Proteomes" id="UP000288293">
    <property type="component" value="Unassembled WGS sequence"/>
</dbReference>
<evidence type="ECO:0000256" key="1">
    <source>
        <dbReference type="ARBA" id="ARBA00004418"/>
    </source>
</evidence>
<evidence type="ECO:0000256" key="7">
    <source>
        <dbReference type="PIRNR" id="PIRNR001488"/>
    </source>
</evidence>
<evidence type="ECO:0000313" key="12">
    <source>
        <dbReference type="Proteomes" id="UP000288293"/>
    </source>
</evidence>
<sequence>MKKFWLAIALTIGAMSSAQAMDFREGVHYEIVSEERTEKTEILDFFSFYCNACYQFQPFSNMLAEEFGDNFKKYHVDFVGPQGMGETIVQAWATASILDVKSELAPAVFRQHFAQRNISNSKDDLKTIFASIGVDGDEFERAYNSFPARSLTNRMRREAQKYDVRATPTFIVNGRYRMMSSGFRDSNNFFDDYLALAKYLVEKDS</sequence>
<dbReference type="PANTHER" id="PTHR35891">
    <property type="entry name" value="THIOL:DISULFIDE INTERCHANGE PROTEIN DSBA"/>
    <property type="match status" value="1"/>
</dbReference>
<comment type="similarity">
    <text evidence="2">Belongs to the thioredoxin family. DsbA subfamily.</text>
</comment>
<dbReference type="PIRSF" id="PIRSF001488">
    <property type="entry name" value="Tdi_protein"/>
    <property type="match status" value="1"/>
</dbReference>
<comment type="subcellular location">
    <subcellularLocation>
        <location evidence="1 7">Periplasm</location>
    </subcellularLocation>
</comment>
<dbReference type="GO" id="GO:0042597">
    <property type="term" value="C:periplasmic space"/>
    <property type="evidence" value="ECO:0007669"/>
    <property type="project" value="UniProtKB-SubCell"/>
</dbReference>
<dbReference type="EMBL" id="PIPL01000001">
    <property type="protein sequence ID" value="RUO27051.1"/>
    <property type="molecule type" value="Genomic_DNA"/>
</dbReference>
<dbReference type="InterPro" id="IPR013766">
    <property type="entry name" value="Thioredoxin_domain"/>
</dbReference>
<evidence type="ECO:0000256" key="3">
    <source>
        <dbReference type="ARBA" id="ARBA00022729"/>
    </source>
</evidence>
<accession>A0A432WAI4</accession>
<dbReference type="CDD" id="cd03019">
    <property type="entry name" value="DsbA_DsbA"/>
    <property type="match status" value="1"/>
</dbReference>
<name>A0A432WAI4_9GAMM</name>
<keyword evidence="3 9" id="KW-0732">Signal</keyword>
<dbReference type="GO" id="GO:0016491">
    <property type="term" value="F:oxidoreductase activity"/>
    <property type="evidence" value="ECO:0007669"/>
    <property type="project" value="InterPro"/>
</dbReference>
<dbReference type="PANTHER" id="PTHR35891:SF2">
    <property type="entry name" value="THIOL:DISULFIDE INTERCHANGE PROTEIN DSBA"/>
    <property type="match status" value="1"/>
</dbReference>
<dbReference type="SUPFAM" id="SSF52833">
    <property type="entry name" value="Thioredoxin-like"/>
    <property type="match status" value="1"/>
</dbReference>
<evidence type="ECO:0000256" key="2">
    <source>
        <dbReference type="ARBA" id="ARBA00005791"/>
    </source>
</evidence>
<evidence type="ECO:0000256" key="5">
    <source>
        <dbReference type="ARBA" id="ARBA00023157"/>
    </source>
</evidence>
<keyword evidence="11" id="KW-0413">Isomerase</keyword>
<proteinExistence type="inferred from homology"/>
<comment type="caution">
    <text evidence="11">The sequence shown here is derived from an EMBL/GenBank/DDBJ whole genome shotgun (WGS) entry which is preliminary data.</text>
</comment>
<dbReference type="InterPro" id="IPR023205">
    <property type="entry name" value="DsbA/DsbL"/>
</dbReference>
<keyword evidence="4 7" id="KW-0574">Periplasm</keyword>